<gene>
    <name evidence="2" type="ORF">PLXY2_LOCUS9855</name>
</gene>
<sequence length="140" mass="15619">MATTARSTLYQVFVAIWHNVRFLNARHLFTSRDSLTDAFGNSKEDSGDYRKSPAPEDDMVGAGAYQRPSVTESENMLPRHLSPEVAAALQSVRFIAQHIKDADKDNEMSPPPPPPLPLFYNAKVVEIRCSDKNDNLSETV</sequence>
<accession>A0A8S4FU30</accession>
<name>A0A8S4FU30_PLUXY</name>
<feature type="compositionally biased region" description="Basic and acidic residues" evidence="1">
    <location>
        <begin position="42"/>
        <end position="54"/>
    </location>
</feature>
<evidence type="ECO:0000256" key="1">
    <source>
        <dbReference type="SAM" id="MobiDB-lite"/>
    </source>
</evidence>
<evidence type="ECO:0000313" key="2">
    <source>
        <dbReference type="EMBL" id="CAG9130169.1"/>
    </source>
</evidence>
<proteinExistence type="predicted"/>
<feature type="region of interest" description="Disordered" evidence="1">
    <location>
        <begin position="36"/>
        <end position="62"/>
    </location>
</feature>
<dbReference type="AlphaFoldDB" id="A0A8S4FU30"/>
<dbReference type="Proteomes" id="UP000653454">
    <property type="component" value="Unassembled WGS sequence"/>
</dbReference>
<comment type="caution">
    <text evidence="2">The sequence shown here is derived from an EMBL/GenBank/DDBJ whole genome shotgun (WGS) entry which is preliminary data.</text>
</comment>
<dbReference type="EMBL" id="CAJHNJ030000040">
    <property type="protein sequence ID" value="CAG9130169.1"/>
    <property type="molecule type" value="Genomic_DNA"/>
</dbReference>
<evidence type="ECO:0000313" key="3">
    <source>
        <dbReference type="Proteomes" id="UP000653454"/>
    </source>
</evidence>
<keyword evidence="3" id="KW-1185">Reference proteome</keyword>
<reference evidence="2" key="1">
    <citation type="submission" date="2020-11" db="EMBL/GenBank/DDBJ databases">
        <authorList>
            <person name="Whiteford S."/>
        </authorList>
    </citation>
    <scope>NUCLEOTIDE SEQUENCE</scope>
</reference>
<protein>
    <submittedName>
        <fullName evidence="2">(diamondback moth) hypothetical protein</fullName>
    </submittedName>
</protein>
<organism evidence="2 3">
    <name type="scientific">Plutella xylostella</name>
    <name type="common">Diamondback moth</name>
    <name type="synonym">Plutella maculipennis</name>
    <dbReference type="NCBI Taxonomy" id="51655"/>
    <lineage>
        <taxon>Eukaryota</taxon>
        <taxon>Metazoa</taxon>
        <taxon>Ecdysozoa</taxon>
        <taxon>Arthropoda</taxon>
        <taxon>Hexapoda</taxon>
        <taxon>Insecta</taxon>
        <taxon>Pterygota</taxon>
        <taxon>Neoptera</taxon>
        <taxon>Endopterygota</taxon>
        <taxon>Lepidoptera</taxon>
        <taxon>Glossata</taxon>
        <taxon>Ditrysia</taxon>
        <taxon>Yponomeutoidea</taxon>
        <taxon>Plutellidae</taxon>
        <taxon>Plutella</taxon>
    </lineage>
</organism>